<keyword evidence="1" id="KW-0479">Metal-binding</keyword>
<dbReference type="SUPFAM" id="SSF52242">
    <property type="entry name" value="Cobalamin (vitamin B12)-binding domain"/>
    <property type="match status" value="1"/>
</dbReference>
<dbReference type="InterPro" id="IPR006158">
    <property type="entry name" value="Cobalamin-bd"/>
</dbReference>
<dbReference type="PANTHER" id="PTHR45833">
    <property type="entry name" value="METHIONINE SYNTHASE"/>
    <property type="match status" value="1"/>
</dbReference>
<dbReference type="Gene3D" id="1.10.1240.10">
    <property type="entry name" value="Methionine synthase domain"/>
    <property type="match status" value="1"/>
</dbReference>
<dbReference type="InterPro" id="IPR050554">
    <property type="entry name" value="Met_Synthase/Corrinoid"/>
</dbReference>
<dbReference type="OrthoDB" id="1805264at2"/>
<proteinExistence type="predicted"/>
<evidence type="ECO:0000313" key="5">
    <source>
        <dbReference type="EMBL" id="SHH71435.1"/>
    </source>
</evidence>
<dbReference type="InterPro" id="IPR003759">
    <property type="entry name" value="Cbl-bd_cap"/>
</dbReference>
<evidence type="ECO:0000313" key="6">
    <source>
        <dbReference type="Proteomes" id="UP000183954"/>
    </source>
</evidence>
<name>A0A1M5V889_9FIRM</name>
<evidence type="ECO:0000259" key="4">
    <source>
        <dbReference type="PROSITE" id="PS51337"/>
    </source>
</evidence>
<dbReference type="Proteomes" id="UP000183954">
    <property type="component" value="Unassembled WGS sequence"/>
</dbReference>
<evidence type="ECO:0000256" key="1">
    <source>
        <dbReference type="ARBA" id="ARBA00022723"/>
    </source>
</evidence>
<keyword evidence="6" id="KW-1185">Reference proteome</keyword>
<dbReference type="SUPFAM" id="SSF47644">
    <property type="entry name" value="Methionine synthase domain"/>
    <property type="match status" value="1"/>
</dbReference>
<evidence type="ECO:0000259" key="3">
    <source>
        <dbReference type="PROSITE" id="PS51332"/>
    </source>
</evidence>
<dbReference type="InterPro" id="IPR036594">
    <property type="entry name" value="Meth_synthase_dom"/>
</dbReference>
<evidence type="ECO:0000256" key="2">
    <source>
        <dbReference type="ARBA" id="ARBA00023285"/>
    </source>
</evidence>
<dbReference type="EMBL" id="FQXJ01000004">
    <property type="protein sequence ID" value="SHH71435.1"/>
    <property type="molecule type" value="Genomic_DNA"/>
</dbReference>
<dbReference type="GO" id="GO:0008705">
    <property type="term" value="F:methionine synthase activity"/>
    <property type="evidence" value="ECO:0007669"/>
    <property type="project" value="TreeGrafter"/>
</dbReference>
<gene>
    <name evidence="5" type="ORF">SAMN02746098_01245</name>
</gene>
<dbReference type="GO" id="GO:0046653">
    <property type="term" value="P:tetrahydrofolate metabolic process"/>
    <property type="evidence" value="ECO:0007669"/>
    <property type="project" value="TreeGrafter"/>
</dbReference>
<keyword evidence="2" id="KW-0170">Cobalt</keyword>
<dbReference type="PANTHER" id="PTHR45833:SF1">
    <property type="entry name" value="METHIONINE SYNTHASE"/>
    <property type="match status" value="1"/>
</dbReference>
<dbReference type="GO" id="GO:0031419">
    <property type="term" value="F:cobalamin binding"/>
    <property type="evidence" value="ECO:0007669"/>
    <property type="project" value="InterPro"/>
</dbReference>
<dbReference type="Pfam" id="PF02310">
    <property type="entry name" value="B12-binding"/>
    <property type="match status" value="1"/>
</dbReference>
<dbReference type="GO" id="GO:0046872">
    <property type="term" value="F:metal ion binding"/>
    <property type="evidence" value="ECO:0007669"/>
    <property type="project" value="UniProtKB-KW"/>
</dbReference>
<dbReference type="RefSeq" id="WP_073028602.1">
    <property type="nucleotide sequence ID" value="NZ_FQXJ01000004.1"/>
</dbReference>
<feature type="domain" description="B12-binding N-terminal" evidence="4">
    <location>
        <begin position="1"/>
        <end position="85"/>
    </location>
</feature>
<dbReference type="Gene3D" id="3.40.50.280">
    <property type="entry name" value="Cobalamin-binding domain"/>
    <property type="match status" value="1"/>
</dbReference>
<dbReference type="PROSITE" id="PS51332">
    <property type="entry name" value="B12_BINDING"/>
    <property type="match status" value="1"/>
</dbReference>
<dbReference type="STRING" id="1121420.SAMN02746098_01245"/>
<reference evidence="6" key="1">
    <citation type="submission" date="2016-11" db="EMBL/GenBank/DDBJ databases">
        <authorList>
            <person name="Varghese N."/>
            <person name="Submissions S."/>
        </authorList>
    </citation>
    <scope>NUCLEOTIDE SEQUENCE [LARGE SCALE GENOMIC DNA]</scope>
    <source>
        <strain evidence="6">DSM 15449</strain>
    </source>
</reference>
<protein>
    <submittedName>
        <fullName evidence="5">Methylmalonyl-CoA mutase C-terminal domain-containing protein</fullName>
    </submittedName>
</protein>
<organism evidence="5 6">
    <name type="scientific">Desulfosporosinus lacus DSM 15449</name>
    <dbReference type="NCBI Taxonomy" id="1121420"/>
    <lineage>
        <taxon>Bacteria</taxon>
        <taxon>Bacillati</taxon>
        <taxon>Bacillota</taxon>
        <taxon>Clostridia</taxon>
        <taxon>Eubacteriales</taxon>
        <taxon>Desulfitobacteriaceae</taxon>
        <taxon>Desulfosporosinus</taxon>
    </lineage>
</organism>
<dbReference type="AlphaFoldDB" id="A0A1M5V889"/>
<dbReference type="PROSITE" id="PS51337">
    <property type="entry name" value="B12_BINDING_NTER"/>
    <property type="match status" value="1"/>
</dbReference>
<dbReference type="Pfam" id="PF02607">
    <property type="entry name" value="B12-binding_2"/>
    <property type="match status" value="1"/>
</dbReference>
<accession>A0A1M5V889</accession>
<dbReference type="GO" id="GO:0005829">
    <property type="term" value="C:cytosol"/>
    <property type="evidence" value="ECO:0007669"/>
    <property type="project" value="TreeGrafter"/>
</dbReference>
<dbReference type="SMART" id="SM01018">
    <property type="entry name" value="B12-binding_2"/>
    <property type="match status" value="1"/>
</dbReference>
<sequence>MDEILVHAVEQLDEKTVKEVVIDRLQAGFGPLYIQEQVSLGMDKVGILYEQGEYFIADLIMAGVIFKDILELDEMKSGFSVPSEKIGTVVIGTAAGDLHDIGKNIFGSMLKSAGFNVVDLGVDVSPEDFCRAILGAKPDIVAISGVLTIALESINATIELLRQVGMRDNVKVILGGKCVSPSACNIIGVDAYTTDLPEGVKICLSWV</sequence>
<feature type="domain" description="B12-binding" evidence="3">
    <location>
        <begin position="86"/>
        <end position="207"/>
    </location>
</feature>
<dbReference type="InterPro" id="IPR036724">
    <property type="entry name" value="Cobalamin-bd_sf"/>
</dbReference>
<dbReference type="GO" id="GO:0050667">
    <property type="term" value="P:homocysteine metabolic process"/>
    <property type="evidence" value="ECO:0007669"/>
    <property type="project" value="TreeGrafter"/>
</dbReference>